<dbReference type="InterPro" id="IPR001647">
    <property type="entry name" value="HTH_TetR"/>
</dbReference>
<dbReference type="Gene3D" id="1.10.357.10">
    <property type="entry name" value="Tetracycline Repressor, domain 2"/>
    <property type="match status" value="1"/>
</dbReference>
<dbReference type="PROSITE" id="PS50977">
    <property type="entry name" value="HTH_TETR_2"/>
    <property type="match status" value="1"/>
</dbReference>
<dbReference type="SUPFAM" id="SSF46689">
    <property type="entry name" value="Homeodomain-like"/>
    <property type="match status" value="1"/>
</dbReference>
<dbReference type="InterPro" id="IPR050109">
    <property type="entry name" value="HTH-type_TetR-like_transc_reg"/>
</dbReference>
<keyword evidence="1 2" id="KW-0238">DNA-binding</keyword>
<evidence type="ECO:0000259" key="3">
    <source>
        <dbReference type="PROSITE" id="PS50977"/>
    </source>
</evidence>
<dbReference type="EMBL" id="BAAANO010000002">
    <property type="protein sequence ID" value="GAA1997372.1"/>
    <property type="molecule type" value="Genomic_DNA"/>
</dbReference>
<dbReference type="InterPro" id="IPR009057">
    <property type="entry name" value="Homeodomain-like_sf"/>
</dbReference>
<dbReference type="Gene3D" id="1.10.10.60">
    <property type="entry name" value="Homeodomain-like"/>
    <property type="match status" value="1"/>
</dbReference>
<accession>A0ABP5EGB2</accession>
<comment type="caution">
    <text evidence="4">The sequence shown here is derived from an EMBL/GenBank/DDBJ whole genome shotgun (WGS) entry which is preliminary data.</text>
</comment>
<organism evidence="4 5">
    <name type="scientific">Brevibacterium samyangense</name>
    <dbReference type="NCBI Taxonomy" id="366888"/>
    <lineage>
        <taxon>Bacteria</taxon>
        <taxon>Bacillati</taxon>
        <taxon>Actinomycetota</taxon>
        <taxon>Actinomycetes</taxon>
        <taxon>Micrococcales</taxon>
        <taxon>Brevibacteriaceae</taxon>
        <taxon>Brevibacterium</taxon>
    </lineage>
</organism>
<feature type="DNA-binding region" description="H-T-H motif" evidence="2">
    <location>
        <begin position="27"/>
        <end position="46"/>
    </location>
</feature>
<dbReference type="InterPro" id="IPR036271">
    <property type="entry name" value="Tet_transcr_reg_TetR-rel_C_sf"/>
</dbReference>
<protein>
    <submittedName>
        <fullName evidence="4">TetR/AcrR family transcriptional regulator</fullName>
    </submittedName>
</protein>
<dbReference type="SUPFAM" id="SSF48498">
    <property type="entry name" value="Tetracyclin repressor-like, C-terminal domain"/>
    <property type="match status" value="1"/>
</dbReference>
<evidence type="ECO:0000256" key="1">
    <source>
        <dbReference type="ARBA" id="ARBA00023125"/>
    </source>
</evidence>
<evidence type="ECO:0000256" key="2">
    <source>
        <dbReference type="PROSITE-ProRule" id="PRU00335"/>
    </source>
</evidence>
<dbReference type="Proteomes" id="UP001500755">
    <property type="component" value="Unassembled WGS sequence"/>
</dbReference>
<gene>
    <name evidence="4" type="ORF">GCM10009755_00530</name>
</gene>
<reference evidence="5" key="1">
    <citation type="journal article" date="2019" name="Int. J. Syst. Evol. Microbiol.">
        <title>The Global Catalogue of Microorganisms (GCM) 10K type strain sequencing project: providing services to taxonomists for standard genome sequencing and annotation.</title>
        <authorList>
            <consortium name="The Broad Institute Genomics Platform"/>
            <consortium name="The Broad Institute Genome Sequencing Center for Infectious Disease"/>
            <person name="Wu L."/>
            <person name="Ma J."/>
        </authorList>
    </citation>
    <scope>NUCLEOTIDE SEQUENCE [LARGE SCALE GENOMIC DNA]</scope>
    <source>
        <strain evidence="5">JCM 14546</strain>
    </source>
</reference>
<dbReference type="PANTHER" id="PTHR30055:SF237">
    <property type="entry name" value="TRANSCRIPTIONAL REPRESSOR MCE3R"/>
    <property type="match status" value="1"/>
</dbReference>
<keyword evidence="5" id="KW-1185">Reference proteome</keyword>
<sequence>MRDPERGQKILDVAVTLFAKKGFNAVSLAEIGGAAGIVGSGVYRHFSGKPAILTALFETAIDRLVADLPESEPEEPAECEAAIDRLIDGQVSFAVDTREIAQIYYVENKNVPADDRVRLREKQRAYISGWTRILQGLRPELDEAHALTLVHAAIGGVQSARLHRSGPAKEELRATLKNAAWGVLRG</sequence>
<evidence type="ECO:0000313" key="4">
    <source>
        <dbReference type="EMBL" id="GAA1997372.1"/>
    </source>
</evidence>
<name>A0ABP5EGB2_9MICO</name>
<dbReference type="PRINTS" id="PR00455">
    <property type="entry name" value="HTHTETR"/>
</dbReference>
<dbReference type="Pfam" id="PF00440">
    <property type="entry name" value="TetR_N"/>
    <property type="match status" value="1"/>
</dbReference>
<proteinExistence type="predicted"/>
<evidence type="ECO:0000313" key="5">
    <source>
        <dbReference type="Proteomes" id="UP001500755"/>
    </source>
</evidence>
<dbReference type="PANTHER" id="PTHR30055">
    <property type="entry name" value="HTH-TYPE TRANSCRIPTIONAL REGULATOR RUTR"/>
    <property type="match status" value="1"/>
</dbReference>
<feature type="domain" description="HTH tetR-type" evidence="3">
    <location>
        <begin position="4"/>
        <end position="64"/>
    </location>
</feature>